<protein>
    <submittedName>
        <fullName evidence="1">Uncharacterized protein</fullName>
    </submittedName>
</protein>
<gene>
    <name evidence="1" type="ORF">CHIRRI_LOCUS11763</name>
</gene>
<reference evidence="1" key="2">
    <citation type="submission" date="2022-10" db="EMBL/GenBank/DDBJ databases">
        <authorList>
            <consortium name="ENA_rothamsted_submissions"/>
            <consortium name="culmorum"/>
            <person name="King R."/>
        </authorList>
    </citation>
    <scope>NUCLEOTIDE SEQUENCE</scope>
</reference>
<proteinExistence type="predicted"/>
<dbReference type="EMBL" id="OU895879">
    <property type="protein sequence ID" value="CAG9808929.1"/>
    <property type="molecule type" value="Genomic_DNA"/>
</dbReference>
<keyword evidence="2" id="KW-1185">Reference proteome</keyword>
<sequence>MHIDLLLYPAKFSHKCTLKGLNNGLMQSTLKS</sequence>
<accession>A0A9N9S438</accession>
<evidence type="ECO:0000313" key="1">
    <source>
        <dbReference type="EMBL" id="CAG9808929.1"/>
    </source>
</evidence>
<dbReference type="AlphaFoldDB" id="A0A9N9S438"/>
<dbReference type="Proteomes" id="UP001153620">
    <property type="component" value="Chromosome 3"/>
</dbReference>
<reference evidence="1" key="1">
    <citation type="submission" date="2022-01" db="EMBL/GenBank/DDBJ databases">
        <authorList>
            <person name="King R."/>
        </authorList>
    </citation>
    <scope>NUCLEOTIDE SEQUENCE</scope>
</reference>
<evidence type="ECO:0000313" key="2">
    <source>
        <dbReference type="Proteomes" id="UP001153620"/>
    </source>
</evidence>
<organism evidence="1 2">
    <name type="scientific">Chironomus riparius</name>
    <dbReference type="NCBI Taxonomy" id="315576"/>
    <lineage>
        <taxon>Eukaryota</taxon>
        <taxon>Metazoa</taxon>
        <taxon>Ecdysozoa</taxon>
        <taxon>Arthropoda</taxon>
        <taxon>Hexapoda</taxon>
        <taxon>Insecta</taxon>
        <taxon>Pterygota</taxon>
        <taxon>Neoptera</taxon>
        <taxon>Endopterygota</taxon>
        <taxon>Diptera</taxon>
        <taxon>Nematocera</taxon>
        <taxon>Chironomoidea</taxon>
        <taxon>Chironomidae</taxon>
        <taxon>Chironominae</taxon>
        <taxon>Chironomus</taxon>
    </lineage>
</organism>
<name>A0A9N9S438_9DIPT</name>